<feature type="transmembrane region" description="Helical" evidence="1">
    <location>
        <begin position="35"/>
        <end position="60"/>
    </location>
</feature>
<evidence type="ECO:0000256" key="1">
    <source>
        <dbReference type="SAM" id="Phobius"/>
    </source>
</evidence>
<name>A0A553V116_9DEIO</name>
<sequence>MNVLSFLVILTIVLQVSVLVWVNRSSLTGEQMTRSLILIWVALALTVALSAFYIVAFLHLPRLSPGLILFVLSLLGAGFQLSAVANRTYSARPIRLGAGIGVGCFLIFYLLNTFSA</sequence>
<organism evidence="2 3">
    <name type="scientific">Deinococcus detaillensis</name>
    <dbReference type="NCBI Taxonomy" id="2592048"/>
    <lineage>
        <taxon>Bacteria</taxon>
        <taxon>Thermotogati</taxon>
        <taxon>Deinococcota</taxon>
        <taxon>Deinococci</taxon>
        <taxon>Deinococcales</taxon>
        <taxon>Deinococcaceae</taxon>
        <taxon>Deinococcus</taxon>
    </lineage>
</organism>
<dbReference type="EMBL" id="VKDB01000007">
    <property type="protein sequence ID" value="TSA85891.1"/>
    <property type="molecule type" value="Genomic_DNA"/>
</dbReference>
<evidence type="ECO:0000313" key="2">
    <source>
        <dbReference type="EMBL" id="TSA85891.1"/>
    </source>
</evidence>
<protein>
    <submittedName>
        <fullName evidence="2">DUF4175 domain-containing protein</fullName>
    </submittedName>
</protein>
<feature type="transmembrane region" description="Helical" evidence="1">
    <location>
        <begin position="66"/>
        <end position="84"/>
    </location>
</feature>
<dbReference type="Proteomes" id="UP000316092">
    <property type="component" value="Unassembled WGS sequence"/>
</dbReference>
<accession>A0A553V116</accession>
<gene>
    <name evidence="2" type="ORF">FNU79_08920</name>
</gene>
<dbReference type="RefSeq" id="WP_143720503.1">
    <property type="nucleotide sequence ID" value="NZ_VKDB01000007.1"/>
</dbReference>
<keyword evidence="1" id="KW-0472">Membrane</keyword>
<reference evidence="2 3" key="1">
    <citation type="submission" date="2019-07" db="EMBL/GenBank/DDBJ databases">
        <title>Deinococcus detaillus sp. nov., isolated from humus soil in Antarctica.</title>
        <authorList>
            <person name="Zhang K."/>
        </authorList>
    </citation>
    <scope>NUCLEOTIDE SEQUENCE [LARGE SCALE GENOMIC DNA]</scope>
    <source>
        <strain evidence="2 3">H1</strain>
    </source>
</reference>
<dbReference type="OrthoDB" id="9833222at2"/>
<keyword evidence="1" id="KW-0812">Transmembrane</keyword>
<feature type="transmembrane region" description="Helical" evidence="1">
    <location>
        <begin position="6"/>
        <end position="23"/>
    </location>
</feature>
<evidence type="ECO:0000313" key="3">
    <source>
        <dbReference type="Proteomes" id="UP000316092"/>
    </source>
</evidence>
<comment type="caution">
    <text evidence="2">The sequence shown here is derived from an EMBL/GenBank/DDBJ whole genome shotgun (WGS) entry which is preliminary data.</text>
</comment>
<keyword evidence="3" id="KW-1185">Reference proteome</keyword>
<dbReference type="AlphaFoldDB" id="A0A553V116"/>
<proteinExistence type="predicted"/>
<feature type="transmembrane region" description="Helical" evidence="1">
    <location>
        <begin position="96"/>
        <end position="114"/>
    </location>
</feature>
<keyword evidence="1" id="KW-1133">Transmembrane helix</keyword>